<accession>A0ABR1WN55</accession>
<keyword evidence="1" id="KW-0808">Transferase</keyword>
<dbReference type="SUPFAM" id="SSF57850">
    <property type="entry name" value="RING/U-box"/>
    <property type="match status" value="1"/>
</dbReference>
<organism evidence="8 9">
    <name type="scientific">Apiospora hydei</name>
    <dbReference type="NCBI Taxonomy" id="1337664"/>
    <lineage>
        <taxon>Eukaryota</taxon>
        <taxon>Fungi</taxon>
        <taxon>Dikarya</taxon>
        <taxon>Ascomycota</taxon>
        <taxon>Pezizomycotina</taxon>
        <taxon>Sordariomycetes</taxon>
        <taxon>Xylariomycetidae</taxon>
        <taxon>Amphisphaeriales</taxon>
        <taxon>Apiosporaceae</taxon>
        <taxon>Apiospora</taxon>
    </lineage>
</organism>
<keyword evidence="9" id="KW-1185">Reference proteome</keyword>
<comment type="caution">
    <text evidence="8">The sequence shown here is derived from an EMBL/GenBank/DDBJ whole genome shotgun (WGS) entry which is preliminary data.</text>
</comment>
<dbReference type="GeneID" id="92043558"/>
<evidence type="ECO:0000256" key="3">
    <source>
        <dbReference type="ARBA" id="ARBA00022737"/>
    </source>
</evidence>
<name>A0ABR1WN55_9PEZI</name>
<evidence type="ECO:0000256" key="5">
    <source>
        <dbReference type="ARBA" id="ARBA00022786"/>
    </source>
</evidence>
<reference evidence="8 9" key="1">
    <citation type="submission" date="2023-01" db="EMBL/GenBank/DDBJ databases">
        <title>Analysis of 21 Apiospora genomes using comparative genomics revels a genus with tremendous synthesis potential of carbohydrate active enzymes and secondary metabolites.</title>
        <authorList>
            <person name="Sorensen T."/>
        </authorList>
    </citation>
    <scope>NUCLEOTIDE SEQUENCE [LARGE SCALE GENOMIC DNA]</scope>
    <source>
        <strain evidence="8 9">CBS 114990</strain>
    </source>
</reference>
<feature type="domain" description="RING-type" evidence="7">
    <location>
        <begin position="733"/>
        <end position="1015"/>
    </location>
</feature>
<dbReference type="InterPro" id="IPR036465">
    <property type="entry name" value="vWFA_dom_sf"/>
</dbReference>
<keyword evidence="6" id="KW-0862">Zinc</keyword>
<evidence type="ECO:0000313" key="8">
    <source>
        <dbReference type="EMBL" id="KAK8084912.1"/>
    </source>
</evidence>
<sequence length="1034" mass="114642">MGCAKPSVLGQQYQNALKGGREQHPPLHDASPLSDMEQEYDLLILTDATGSMHQYLPALRQALPKIVSVSCLTDAFSRWHNCRNDNNNNNDGDITREGMIAFAKGLRLGGGYDWDEAVKTGAAHAYSVMRPEAITLIMLYADAAPHMRWHDGRNVPLEQENLKADAFGVGSYFVDWVSACRTLSGKTHAPKYAKPVRSQVFSIIDNSRIATVAPFAYLSHATQGSCFWMRQAASSTTIASLTMDILLPWMGAGKQGAAVPESHVATARLIRYLNADDFDHMSDEADERIAKYMPSRSLPNYVDQSKGTIDVVDVQDHSMKQLIQPRATPIPDFSKRYTQDRGYAKLVVDHLRKIIDEDITSITINPVFGSLWRTVCNDRDNPARNELLERFSAAEIEAIIQEVVDEDRFPCVFLDPTQVWTAGTDKTTQGVENEDANMATWTRADLLEIGRSCHPKILRRLGRALTRLSYVSSANEMPEHVRDMPQNELIRIPLALAKAKYQRVFWKALLHLVVPGTKLSGRAAAVLAALSIRMGIRPLLDAADQEMLSWKEKWNNLEVPETWNTNCISLLLDADTSFTERHKRKAEDSVYATLLKPSDRRLFERLVDYSLLKANMDTSLTARVGWHPDKTRAPVGPLVPCNECHFPRSVTIMAPGGICGFCLIPDTHYTRKPKSEALQLNVSKDDDNSTSITWVECCNVDCRAQYVVYDSEGLNVRAKCHFCRRGKTSERAPTVECSKCLSRIIWPDEYRPEDLNVETYECPACVGGYKTIVEAETTSRLLCNQNGTSWLLRNSDSMIKHPLTNESIFKTVSAAAALGDFADKVEVLPQSHKESLKLGGKMARNTEEIKACLLGGSNRAKPSLGPAAYASEISRSKARACGLHVVGPVARKRSALTVTPNAVQESGSWLYAWCVSCGHAKRFAERVCARGAPAELTGWRCDDCQPTVAAASKGETGEIFRECPNCGVATEKTGDCNHMTCVCGAQWCFVCGALGEDSKAVYAHTSQSHGGWYGVDGGDDEFELYDDDSEDEWL</sequence>
<protein>
    <recommendedName>
        <fullName evidence="7">RING-type domain-containing protein</fullName>
    </recommendedName>
</protein>
<keyword evidence="5" id="KW-0833">Ubl conjugation pathway</keyword>
<evidence type="ECO:0000256" key="2">
    <source>
        <dbReference type="ARBA" id="ARBA00022723"/>
    </source>
</evidence>
<gene>
    <name evidence="8" type="ORF">PG997_006183</name>
</gene>
<dbReference type="Gene3D" id="1.20.120.1750">
    <property type="match status" value="1"/>
</dbReference>
<dbReference type="EMBL" id="JAQQWN010000005">
    <property type="protein sequence ID" value="KAK8084912.1"/>
    <property type="molecule type" value="Genomic_DNA"/>
</dbReference>
<evidence type="ECO:0000313" key="9">
    <source>
        <dbReference type="Proteomes" id="UP001433268"/>
    </source>
</evidence>
<evidence type="ECO:0000259" key="7">
    <source>
        <dbReference type="PROSITE" id="PS51873"/>
    </source>
</evidence>
<evidence type="ECO:0000256" key="1">
    <source>
        <dbReference type="ARBA" id="ARBA00022679"/>
    </source>
</evidence>
<keyword evidence="2" id="KW-0479">Metal-binding</keyword>
<keyword evidence="4" id="KW-0863">Zinc-finger</keyword>
<dbReference type="CDD" id="cd20336">
    <property type="entry name" value="Rcat_RBR"/>
    <property type="match status" value="1"/>
</dbReference>
<dbReference type="Pfam" id="PF26200">
    <property type="entry name" value="Rcat_RNF216"/>
    <property type="match status" value="1"/>
</dbReference>
<dbReference type="SUPFAM" id="SSF53300">
    <property type="entry name" value="vWA-like"/>
    <property type="match status" value="1"/>
</dbReference>
<evidence type="ECO:0000256" key="4">
    <source>
        <dbReference type="ARBA" id="ARBA00022771"/>
    </source>
</evidence>
<evidence type="ECO:0000256" key="6">
    <source>
        <dbReference type="ARBA" id="ARBA00022833"/>
    </source>
</evidence>
<dbReference type="PROSITE" id="PS51873">
    <property type="entry name" value="TRIAD"/>
    <property type="match status" value="1"/>
</dbReference>
<proteinExistence type="predicted"/>
<keyword evidence="3" id="KW-0677">Repeat</keyword>
<dbReference type="Proteomes" id="UP001433268">
    <property type="component" value="Unassembled WGS sequence"/>
</dbReference>
<dbReference type="InterPro" id="IPR044066">
    <property type="entry name" value="TRIAD_supradom"/>
</dbReference>
<dbReference type="RefSeq" id="XP_066669421.1">
    <property type="nucleotide sequence ID" value="XM_066810498.1"/>
</dbReference>